<dbReference type="SUPFAM" id="SSF81382">
    <property type="entry name" value="Skp1 dimerisation domain-like"/>
    <property type="match status" value="1"/>
</dbReference>
<dbReference type="STRING" id="77586.A0A0D9WHI5"/>
<keyword evidence="7" id="KW-1185">Reference proteome</keyword>
<dbReference type="PANTHER" id="PTHR11165">
    <property type="entry name" value="SKP1"/>
    <property type="match status" value="1"/>
</dbReference>
<dbReference type="InterPro" id="IPR011333">
    <property type="entry name" value="SKP1/BTB/POZ_sf"/>
</dbReference>
<reference evidence="7" key="2">
    <citation type="submission" date="2013-12" db="EMBL/GenBank/DDBJ databases">
        <authorList>
            <person name="Yu Y."/>
            <person name="Lee S."/>
            <person name="de Baynast K."/>
            <person name="Wissotski M."/>
            <person name="Liu L."/>
            <person name="Talag J."/>
            <person name="Goicoechea J."/>
            <person name="Angelova A."/>
            <person name="Jetty R."/>
            <person name="Kudrna D."/>
            <person name="Golser W."/>
            <person name="Rivera L."/>
            <person name="Zhang J."/>
            <person name="Wing R."/>
        </authorList>
    </citation>
    <scope>NUCLEOTIDE SEQUENCE</scope>
</reference>
<dbReference type="PIRSF" id="PIRSF028729">
    <property type="entry name" value="E3_ubiquit_lig_SCF_Skp"/>
    <property type="match status" value="1"/>
</dbReference>
<organism evidence="6 7">
    <name type="scientific">Leersia perrieri</name>
    <dbReference type="NCBI Taxonomy" id="77586"/>
    <lineage>
        <taxon>Eukaryota</taxon>
        <taxon>Viridiplantae</taxon>
        <taxon>Streptophyta</taxon>
        <taxon>Embryophyta</taxon>
        <taxon>Tracheophyta</taxon>
        <taxon>Spermatophyta</taxon>
        <taxon>Magnoliopsida</taxon>
        <taxon>Liliopsida</taxon>
        <taxon>Poales</taxon>
        <taxon>Poaceae</taxon>
        <taxon>BOP clade</taxon>
        <taxon>Oryzoideae</taxon>
        <taxon>Oryzeae</taxon>
        <taxon>Oryzinae</taxon>
        <taxon>Leersia</taxon>
    </lineage>
</organism>
<accession>A0A0D9WHI5</accession>
<feature type="domain" description="SKP1 component dimerisation" evidence="5">
    <location>
        <begin position="141"/>
        <end position="187"/>
    </location>
</feature>
<dbReference type="Gene3D" id="3.30.710.10">
    <property type="entry name" value="Potassium Channel Kv1.1, Chain A"/>
    <property type="match status" value="1"/>
</dbReference>
<dbReference type="GO" id="GO:0009867">
    <property type="term" value="P:jasmonic acid mediated signaling pathway"/>
    <property type="evidence" value="ECO:0007669"/>
    <property type="project" value="UniProtKB-ARBA"/>
</dbReference>
<dbReference type="InterPro" id="IPR016072">
    <property type="entry name" value="Skp1_comp_dimer"/>
</dbReference>
<dbReference type="GO" id="GO:0016567">
    <property type="term" value="P:protein ubiquitination"/>
    <property type="evidence" value="ECO:0007669"/>
    <property type="project" value="UniProtKB-UniRule"/>
</dbReference>
<keyword evidence="3 4" id="KW-0833">Ubl conjugation pathway</keyword>
<evidence type="ECO:0000313" key="7">
    <source>
        <dbReference type="Proteomes" id="UP000032180"/>
    </source>
</evidence>
<proteinExistence type="inferred from homology"/>
<evidence type="ECO:0000313" key="6">
    <source>
        <dbReference type="EnsemblPlants" id="LPERR05G15640.1"/>
    </source>
</evidence>
<evidence type="ECO:0000259" key="5">
    <source>
        <dbReference type="Pfam" id="PF01466"/>
    </source>
</evidence>
<dbReference type="SMART" id="SM00512">
    <property type="entry name" value="Skp1"/>
    <property type="match status" value="1"/>
</dbReference>
<dbReference type="EnsemblPlants" id="LPERR05G15640.1">
    <property type="protein sequence ID" value="LPERR05G15640.1"/>
    <property type="gene ID" value="LPERR05G15640"/>
</dbReference>
<dbReference type="InterPro" id="IPR016897">
    <property type="entry name" value="SKP1"/>
</dbReference>
<dbReference type="Gramene" id="LPERR05G15640.1">
    <property type="protein sequence ID" value="LPERR05G15640.1"/>
    <property type="gene ID" value="LPERR05G15640"/>
</dbReference>
<dbReference type="InterPro" id="IPR036296">
    <property type="entry name" value="SKP1-like_dim_sf"/>
</dbReference>
<dbReference type="HOGENOM" id="CLU_059252_6_0_1"/>
<dbReference type="AlphaFoldDB" id="A0A0D9WHI5"/>
<protein>
    <recommendedName>
        <fullName evidence="4">SKP1-like protein</fullName>
    </recommendedName>
</protein>
<comment type="similarity">
    <text evidence="2 4">Belongs to the SKP1 family.</text>
</comment>
<dbReference type="UniPathway" id="UPA00143"/>
<sequence>MASEKEEVVVDEAAEAERKGKGVAVDDTGASGVMIDVVSMDGMTIEMPVAAAKLSKLFSDTVESNPGGKDLVKLPPQVSVDTFRNYVLVYCNKHAKVDAKGNSIVSDQGESLKDWDMAFININVKPLYNLMGAANLLGIDELHDLACYKVANMLKGKNTEEMREILNIRSDFTPAEEQQIKDENPWAFGR</sequence>
<evidence type="ECO:0000256" key="2">
    <source>
        <dbReference type="ARBA" id="ARBA00009993"/>
    </source>
</evidence>
<evidence type="ECO:0000256" key="4">
    <source>
        <dbReference type="PIRNR" id="PIRNR028729"/>
    </source>
</evidence>
<comment type="pathway">
    <text evidence="1 4">Protein modification; protein ubiquitination.</text>
</comment>
<dbReference type="Proteomes" id="UP000032180">
    <property type="component" value="Chromosome 5"/>
</dbReference>
<name>A0A0D9WHI5_9ORYZ</name>
<dbReference type="GO" id="GO:0006511">
    <property type="term" value="P:ubiquitin-dependent protein catabolic process"/>
    <property type="evidence" value="ECO:0007669"/>
    <property type="project" value="InterPro"/>
</dbReference>
<evidence type="ECO:0000256" key="3">
    <source>
        <dbReference type="ARBA" id="ARBA00022786"/>
    </source>
</evidence>
<comment type="function">
    <text evidence="4">Involved in ubiquitination and subsequent proteasomal degradation of target proteins. Together with CUL1, RBX1 and a F-box protein, it forms a SCF E3 ubiquitin ligase complex. The functional specificity of this complex depends on the type of F-box protein. In the SCF complex, it serves as an adapter that links the F-box protein to CUL1.</text>
</comment>
<comment type="subunit">
    <text evidence="4">Part of a SCF (SKP1-cullin-F-box) protein ligase complex.</text>
</comment>
<reference evidence="6 7" key="1">
    <citation type="submission" date="2012-08" db="EMBL/GenBank/DDBJ databases">
        <title>Oryza genome evolution.</title>
        <authorList>
            <person name="Wing R.A."/>
        </authorList>
    </citation>
    <scope>NUCLEOTIDE SEQUENCE</scope>
</reference>
<dbReference type="Pfam" id="PF01466">
    <property type="entry name" value="Skp1"/>
    <property type="match status" value="1"/>
</dbReference>
<reference evidence="6" key="3">
    <citation type="submission" date="2015-04" db="UniProtKB">
        <authorList>
            <consortium name="EnsemblPlants"/>
        </authorList>
    </citation>
    <scope>IDENTIFICATION</scope>
</reference>
<evidence type="ECO:0000256" key="1">
    <source>
        <dbReference type="ARBA" id="ARBA00004906"/>
    </source>
</evidence>
<dbReference type="InterPro" id="IPR001232">
    <property type="entry name" value="SKP1-like"/>
</dbReference>
<dbReference type="eggNOG" id="KOG1724">
    <property type="taxonomic scope" value="Eukaryota"/>
</dbReference>